<dbReference type="EMBL" id="ATMH01008130">
    <property type="protein sequence ID" value="EPY22786.1"/>
    <property type="molecule type" value="Genomic_DNA"/>
</dbReference>
<feature type="compositionally biased region" description="Low complexity" evidence="14">
    <location>
        <begin position="81"/>
        <end position="90"/>
    </location>
</feature>
<dbReference type="GO" id="GO:0031591">
    <property type="term" value="P:wybutosine biosynthetic process"/>
    <property type="evidence" value="ECO:0007669"/>
    <property type="project" value="TreeGrafter"/>
</dbReference>
<evidence type="ECO:0000256" key="8">
    <source>
        <dbReference type="ARBA" id="ARBA00022723"/>
    </source>
</evidence>
<dbReference type="InterPro" id="IPR029039">
    <property type="entry name" value="Flavoprotein-like_sf"/>
</dbReference>
<dbReference type="InterPro" id="IPR034556">
    <property type="entry name" value="tRNA_wybutosine-synthase"/>
</dbReference>
<keyword evidence="15" id="KW-0812">Transmembrane</keyword>
<evidence type="ECO:0000256" key="3">
    <source>
        <dbReference type="ARBA" id="ARBA00010115"/>
    </source>
</evidence>
<dbReference type="Gene3D" id="3.40.50.360">
    <property type="match status" value="1"/>
</dbReference>
<keyword evidence="7" id="KW-0819">tRNA processing</keyword>
<feature type="compositionally biased region" description="Polar residues" evidence="14">
    <location>
        <begin position="419"/>
        <end position="433"/>
    </location>
</feature>
<protein>
    <recommendedName>
        <fullName evidence="4">tRNA 4-demethylwyosine synthase (AdoMet-dependent)</fullName>
        <ecNumber evidence="4">4.1.3.44</ecNumber>
    </recommendedName>
</protein>
<comment type="catalytic activity">
    <reaction evidence="13">
        <text>N(1)-methylguanosine(37) in tRNA(Phe) + pyruvate + S-adenosyl-L-methionine = 4-demethylwyosine(37) in tRNA(Phe) + 5'-deoxyadenosine + L-methionine + CO2 + H2O</text>
        <dbReference type="Rhea" id="RHEA:36347"/>
        <dbReference type="Rhea" id="RHEA-COMP:10164"/>
        <dbReference type="Rhea" id="RHEA-COMP:10165"/>
        <dbReference type="ChEBI" id="CHEBI:15361"/>
        <dbReference type="ChEBI" id="CHEBI:15377"/>
        <dbReference type="ChEBI" id="CHEBI:16526"/>
        <dbReference type="ChEBI" id="CHEBI:17319"/>
        <dbReference type="ChEBI" id="CHEBI:57844"/>
        <dbReference type="ChEBI" id="CHEBI:59789"/>
        <dbReference type="ChEBI" id="CHEBI:64315"/>
        <dbReference type="ChEBI" id="CHEBI:73542"/>
        <dbReference type="EC" id="4.1.3.44"/>
    </reaction>
</comment>
<feature type="compositionally biased region" description="Acidic residues" evidence="14">
    <location>
        <begin position="460"/>
        <end position="495"/>
    </location>
</feature>
<evidence type="ECO:0000259" key="16">
    <source>
        <dbReference type="PROSITE" id="PS50902"/>
    </source>
</evidence>
<dbReference type="SUPFAM" id="SSF102114">
    <property type="entry name" value="Radical SAM enzymes"/>
    <property type="match status" value="1"/>
</dbReference>
<evidence type="ECO:0000256" key="10">
    <source>
        <dbReference type="ARBA" id="ARBA00023014"/>
    </source>
</evidence>
<dbReference type="Proteomes" id="UP000015354">
    <property type="component" value="Unassembled WGS sequence"/>
</dbReference>
<dbReference type="SFLD" id="SFLDS00029">
    <property type="entry name" value="Radical_SAM"/>
    <property type="match status" value="1"/>
</dbReference>
<dbReference type="GO" id="GO:0046872">
    <property type="term" value="F:metal ion binding"/>
    <property type="evidence" value="ECO:0007669"/>
    <property type="project" value="UniProtKB-KW"/>
</dbReference>
<feature type="transmembrane region" description="Helical" evidence="15">
    <location>
        <begin position="6"/>
        <end position="34"/>
    </location>
</feature>
<comment type="similarity">
    <text evidence="3">Belongs to the TYW1 family.</text>
</comment>
<dbReference type="InterPro" id="IPR058240">
    <property type="entry name" value="rSAM_sf"/>
</dbReference>
<keyword evidence="5" id="KW-0004">4Fe-4S</keyword>
<keyword evidence="11" id="KW-0496">Mitochondrion</keyword>
<comment type="cofactor">
    <cofactor evidence="1">
        <name>[4Fe-4S] cluster</name>
        <dbReference type="ChEBI" id="CHEBI:49883"/>
    </cofactor>
</comment>
<evidence type="ECO:0000256" key="5">
    <source>
        <dbReference type="ARBA" id="ARBA00022485"/>
    </source>
</evidence>
<keyword evidence="8" id="KW-0479">Metal-binding</keyword>
<keyword evidence="6" id="KW-0949">S-adenosyl-L-methionine</keyword>
<dbReference type="PROSITE" id="PS50902">
    <property type="entry name" value="FLAVODOXIN_LIKE"/>
    <property type="match status" value="1"/>
</dbReference>
<keyword evidence="15" id="KW-1133">Transmembrane helix</keyword>
<dbReference type="SUPFAM" id="SSF52218">
    <property type="entry name" value="Flavoproteins"/>
    <property type="match status" value="1"/>
</dbReference>
<evidence type="ECO:0000256" key="4">
    <source>
        <dbReference type="ARBA" id="ARBA00012821"/>
    </source>
</evidence>
<dbReference type="GO" id="GO:0102521">
    <property type="term" value="F:tRNA-4-demethylwyosine synthase activity"/>
    <property type="evidence" value="ECO:0007669"/>
    <property type="project" value="UniProtKB-EC"/>
</dbReference>
<evidence type="ECO:0000313" key="19">
    <source>
        <dbReference type="Proteomes" id="UP000015354"/>
    </source>
</evidence>
<feature type="region of interest" description="Disordered" evidence="14">
    <location>
        <begin position="81"/>
        <end position="131"/>
    </location>
</feature>
<dbReference type="InterPro" id="IPR013917">
    <property type="entry name" value="tRNA_wybutosine-synth"/>
</dbReference>
<comment type="pathway">
    <text evidence="2">tRNA modification; wybutosine-tRNA(Phe) biosynthesis.</text>
</comment>
<keyword evidence="10" id="KW-0411">Iron-sulfur</keyword>
<keyword evidence="19" id="KW-1185">Reference proteome</keyword>
<dbReference type="GO" id="GO:0051539">
    <property type="term" value="F:4 iron, 4 sulfur cluster binding"/>
    <property type="evidence" value="ECO:0007669"/>
    <property type="project" value="UniProtKB-KW"/>
</dbReference>
<dbReference type="EC" id="4.1.3.44" evidence="4"/>
<dbReference type="SFLD" id="SFLDF00284">
    <property type="entry name" value="tRNA_wybutosine-synthesizing"/>
    <property type="match status" value="1"/>
</dbReference>
<feature type="region of interest" description="Disordered" evidence="14">
    <location>
        <begin position="398"/>
        <end position="509"/>
    </location>
</feature>
<feature type="domain" description="Flavodoxin-like" evidence="16">
    <location>
        <begin position="135"/>
        <end position="331"/>
    </location>
</feature>
<evidence type="ECO:0000256" key="1">
    <source>
        <dbReference type="ARBA" id="ARBA00001966"/>
    </source>
</evidence>
<evidence type="ECO:0000256" key="2">
    <source>
        <dbReference type="ARBA" id="ARBA00004797"/>
    </source>
</evidence>
<dbReference type="InterPro" id="IPR007197">
    <property type="entry name" value="rSAM"/>
</dbReference>
<comment type="caution">
    <text evidence="18">The sequence shown here is derived from an EMBL/GenBank/DDBJ whole genome shotgun (WGS) entry which is preliminary data.</text>
</comment>
<organism evidence="18 19">
    <name type="scientific">Strigomonas culicis</name>
    <dbReference type="NCBI Taxonomy" id="28005"/>
    <lineage>
        <taxon>Eukaryota</taxon>
        <taxon>Discoba</taxon>
        <taxon>Euglenozoa</taxon>
        <taxon>Kinetoplastea</taxon>
        <taxon>Metakinetoplastina</taxon>
        <taxon>Trypanosomatida</taxon>
        <taxon>Trypanosomatidae</taxon>
        <taxon>Strigomonadinae</taxon>
        <taxon>Strigomonas</taxon>
    </lineage>
</organism>
<feature type="compositionally biased region" description="Low complexity" evidence="14">
    <location>
        <begin position="105"/>
        <end position="114"/>
    </location>
</feature>
<dbReference type="UniPathway" id="UPA00375"/>
<evidence type="ECO:0000256" key="7">
    <source>
        <dbReference type="ARBA" id="ARBA00022694"/>
    </source>
</evidence>
<dbReference type="Pfam" id="PF08608">
    <property type="entry name" value="Wyosine_form"/>
    <property type="match status" value="1"/>
</dbReference>
<dbReference type="PROSITE" id="PS51918">
    <property type="entry name" value="RADICAL_SAM"/>
    <property type="match status" value="1"/>
</dbReference>
<keyword evidence="15" id="KW-0472">Membrane</keyword>
<evidence type="ECO:0000259" key="17">
    <source>
        <dbReference type="PROSITE" id="PS51918"/>
    </source>
</evidence>
<evidence type="ECO:0000256" key="11">
    <source>
        <dbReference type="ARBA" id="ARBA00023128"/>
    </source>
</evidence>
<dbReference type="InterPro" id="IPR013785">
    <property type="entry name" value="Aldolase_TIM"/>
</dbReference>
<reference evidence="18 19" key="1">
    <citation type="journal article" date="2013" name="PLoS ONE">
        <title>Predicting the Proteins of Angomonas deanei, Strigomonas culicis and Their Respective Endosymbionts Reveals New Aspects of the Trypanosomatidae Family.</title>
        <authorList>
            <person name="Motta M.C."/>
            <person name="Martins A.C."/>
            <person name="de Souza S.S."/>
            <person name="Catta-Preta C.M."/>
            <person name="Silva R."/>
            <person name="Klein C.C."/>
            <person name="de Almeida L.G."/>
            <person name="de Lima Cunha O."/>
            <person name="Ciapina L.P."/>
            <person name="Brocchi M."/>
            <person name="Colabardini A.C."/>
            <person name="de Araujo Lima B."/>
            <person name="Machado C.R."/>
            <person name="de Almeida Soares C.M."/>
            <person name="Probst C.M."/>
            <person name="de Menezes C.B."/>
            <person name="Thompson C.E."/>
            <person name="Bartholomeu D.C."/>
            <person name="Gradia D.F."/>
            <person name="Pavoni D.P."/>
            <person name="Grisard E.C."/>
            <person name="Fantinatti-Garboggini F."/>
            <person name="Marchini F.K."/>
            <person name="Rodrigues-Luiz G.F."/>
            <person name="Wagner G."/>
            <person name="Goldman G.H."/>
            <person name="Fietto J.L."/>
            <person name="Elias M.C."/>
            <person name="Goldman M.H."/>
            <person name="Sagot M.F."/>
            <person name="Pereira M."/>
            <person name="Stoco P.H."/>
            <person name="de Mendonca-Neto R.P."/>
            <person name="Teixeira S.M."/>
            <person name="Maciel T.E."/>
            <person name="de Oliveira Mendes T.A."/>
            <person name="Urmenyi T.P."/>
            <person name="de Souza W."/>
            <person name="Schenkman S."/>
            <person name="de Vasconcelos A.T."/>
        </authorList>
    </citation>
    <scope>NUCLEOTIDE SEQUENCE [LARGE SCALE GENOMIC DNA]</scope>
</reference>
<feature type="region of interest" description="Disordered" evidence="14">
    <location>
        <begin position="358"/>
        <end position="377"/>
    </location>
</feature>
<proteinExistence type="inferred from homology"/>
<dbReference type="AlphaFoldDB" id="S9V741"/>
<evidence type="ECO:0000256" key="9">
    <source>
        <dbReference type="ARBA" id="ARBA00023004"/>
    </source>
</evidence>
<evidence type="ECO:0000256" key="13">
    <source>
        <dbReference type="ARBA" id="ARBA00049466"/>
    </source>
</evidence>
<dbReference type="PANTHER" id="PTHR13930">
    <property type="entry name" value="S-ADENOSYL-L-METHIONINE-DEPENDENT TRNA 4-DEMETHYLWYOSINE SYNTHASE"/>
    <property type="match status" value="1"/>
</dbReference>
<name>S9V741_9TRYP</name>
<evidence type="ECO:0000256" key="12">
    <source>
        <dbReference type="ARBA" id="ARBA00023239"/>
    </source>
</evidence>
<feature type="compositionally biased region" description="Basic and acidic residues" evidence="14">
    <location>
        <begin position="434"/>
        <end position="446"/>
    </location>
</feature>
<dbReference type="SFLD" id="SFLDG01071">
    <property type="entry name" value="tRNA_wybutosine-synthesizing"/>
    <property type="match status" value="1"/>
</dbReference>
<dbReference type="GO" id="GO:0010181">
    <property type="term" value="F:FMN binding"/>
    <property type="evidence" value="ECO:0007669"/>
    <property type="project" value="InterPro"/>
</dbReference>
<dbReference type="Gene3D" id="3.20.20.70">
    <property type="entry name" value="Aldolase class I"/>
    <property type="match status" value="1"/>
</dbReference>
<evidence type="ECO:0000256" key="14">
    <source>
        <dbReference type="SAM" id="MobiDB-lite"/>
    </source>
</evidence>
<dbReference type="CDD" id="cd01335">
    <property type="entry name" value="Radical_SAM"/>
    <property type="match status" value="1"/>
</dbReference>
<dbReference type="GO" id="GO:0005737">
    <property type="term" value="C:cytoplasm"/>
    <property type="evidence" value="ECO:0007669"/>
    <property type="project" value="UniProtKB-ARBA"/>
</dbReference>
<dbReference type="OrthoDB" id="271553at2759"/>
<gene>
    <name evidence="18" type="ORF">STCU_08130</name>
</gene>
<dbReference type="InterPro" id="IPR008254">
    <property type="entry name" value="Flavodoxin/NO_synth"/>
</dbReference>
<feature type="domain" description="Radical SAM core" evidence="17">
    <location>
        <begin position="554"/>
        <end position="802"/>
    </location>
</feature>
<accession>S9V741</accession>
<sequence length="959" mass="108480">MLSTLLYIVLLPFYICIHATVMVTLAFVFLIWYLTSRSQEQDAKTLDKDTDQFQAEVRQHIDDRKVAPAGAAKKECKAQTAATATATATPTPTPSSHRAEVPTVASPVEDAAAAPEEEPLTPPEHEQHSPHPPHILIAYATYSQNTLQLAHKLYSQLQTFFYEKKVEFESLPQNAKKVYVMPKIKILELREAEEEGLLPATTDATRVKRKTPLQRSCSVDTILYDANYYLTIILTSTFSEGRAPPRSQAFELLLQDAAEDHRIDRNILRNKKFCLFSLGDIHYGAGVFNLFGKNLCRQLKQLGAPALVVPPVFSTEEKMNLLFKIFCEGLLKFLTKVEFVKKENYEALLDGFYDADNAKTQPEETEDDHVKRVSRDGGTQQDYLPALYDMKIHKAGVTSKAKRGQARDSTHAGGGYCCSDSSSNYMGSPNVMNKSEKEAAGADSGDKPCGCQAQKKEMENVDSAEEDDDDDDDDAEVDEEEDLEDLLNTNDEDGEGGSSSAAPREPRPLLYPRLQKNLEKQGYKIIGTHSAVKLCRWTKNMLRGRGGCYKFSFYNIKSYQCMEATPSLACANKCIFCWRHHTNPVAKTFLWKQEAPEFIIEEGLAAHKRMIRQMKGVPGVTVENLAAAMNVRHCALSLVGEPIMYPQINHFVELLHERRISSFMVTNAQFPEEIARLQPVVQLYLSIDAPNAVLLKEIDRPLFEDHWERCLRSIDALAKKKNTRTVFRLTLMNERNDAHIAEYVNLIQRGSPDFIEVKGVTFCGTSNSNSIDMKKNVPQHQQVIQFCQALCDELARRYPHYRTPQMEPDAAGDNKADVDDDKVIVIPPEERHRPYHVACEHEHSCCVLIAHEKFFFNHRWNTWINYDKFFDLVNAPHDDAPEAGGLHEEVEEVDVFNNRPSANGERLRQYAFTSLDYTAPTAKWATYRSQERGFDPKQTRVIRNKARPTVTATTTSTSL</sequence>
<evidence type="ECO:0000256" key="6">
    <source>
        <dbReference type="ARBA" id="ARBA00022691"/>
    </source>
</evidence>
<keyword evidence="12" id="KW-0456">Lyase</keyword>
<keyword evidence="9" id="KW-0408">Iron</keyword>
<dbReference type="PANTHER" id="PTHR13930:SF0">
    <property type="entry name" value="S-ADENOSYL-L-METHIONINE-DEPENDENT TRNA 4-DEMETHYLWYOSINE SYNTHASE TYW1-RELATED"/>
    <property type="match status" value="1"/>
</dbReference>
<evidence type="ECO:0000313" key="18">
    <source>
        <dbReference type="EMBL" id="EPY22786.1"/>
    </source>
</evidence>
<dbReference type="Pfam" id="PF04055">
    <property type="entry name" value="Radical_SAM"/>
    <property type="match status" value="1"/>
</dbReference>
<evidence type="ECO:0000256" key="15">
    <source>
        <dbReference type="SAM" id="Phobius"/>
    </source>
</evidence>